<feature type="compositionally biased region" description="Basic and acidic residues" evidence="1">
    <location>
        <begin position="394"/>
        <end position="414"/>
    </location>
</feature>
<dbReference type="Proteomes" id="UP000184267">
    <property type="component" value="Unassembled WGS sequence"/>
</dbReference>
<dbReference type="OrthoDB" id="2802853at2759"/>
<keyword evidence="3" id="KW-1185">Reference proteome</keyword>
<feature type="compositionally biased region" description="Basic residues" evidence="1">
    <location>
        <begin position="680"/>
        <end position="690"/>
    </location>
</feature>
<gene>
    <name evidence="2" type="ORF">TRAPUB_11292</name>
</gene>
<feature type="compositionally biased region" description="Acidic residues" evidence="1">
    <location>
        <begin position="372"/>
        <end position="383"/>
    </location>
</feature>
<organism evidence="2 3">
    <name type="scientific">Trametes pubescens</name>
    <name type="common">White-rot fungus</name>
    <dbReference type="NCBI Taxonomy" id="154538"/>
    <lineage>
        <taxon>Eukaryota</taxon>
        <taxon>Fungi</taxon>
        <taxon>Dikarya</taxon>
        <taxon>Basidiomycota</taxon>
        <taxon>Agaricomycotina</taxon>
        <taxon>Agaricomycetes</taxon>
        <taxon>Polyporales</taxon>
        <taxon>Polyporaceae</taxon>
        <taxon>Trametes</taxon>
    </lineage>
</organism>
<evidence type="ECO:0000313" key="2">
    <source>
        <dbReference type="EMBL" id="OJT12182.1"/>
    </source>
</evidence>
<feature type="region of interest" description="Disordered" evidence="1">
    <location>
        <begin position="185"/>
        <end position="289"/>
    </location>
</feature>
<comment type="caution">
    <text evidence="2">The sequence shown here is derived from an EMBL/GenBank/DDBJ whole genome shotgun (WGS) entry which is preliminary data.</text>
</comment>
<feature type="compositionally biased region" description="Acidic residues" evidence="1">
    <location>
        <begin position="618"/>
        <end position="629"/>
    </location>
</feature>
<feature type="compositionally biased region" description="Pro residues" evidence="1">
    <location>
        <begin position="229"/>
        <end position="243"/>
    </location>
</feature>
<feature type="compositionally biased region" description="Polar residues" evidence="1">
    <location>
        <begin position="139"/>
        <end position="153"/>
    </location>
</feature>
<feature type="compositionally biased region" description="Basic and acidic residues" evidence="1">
    <location>
        <begin position="563"/>
        <end position="573"/>
    </location>
</feature>
<feature type="region of interest" description="Disordered" evidence="1">
    <location>
        <begin position="332"/>
        <end position="440"/>
    </location>
</feature>
<feature type="region of interest" description="Disordered" evidence="1">
    <location>
        <begin position="460"/>
        <end position="710"/>
    </location>
</feature>
<feature type="compositionally biased region" description="Basic residues" evidence="1">
    <location>
        <begin position="474"/>
        <end position="486"/>
    </location>
</feature>
<feature type="compositionally biased region" description="Basic and acidic residues" evidence="1">
    <location>
        <begin position="350"/>
        <end position="366"/>
    </location>
</feature>
<proteinExistence type="predicted"/>
<dbReference type="AlphaFoldDB" id="A0A1M2VXD0"/>
<feature type="region of interest" description="Disordered" evidence="1">
    <location>
        <begin position="32"/>
        <end position="164"/>
    </location>
</feature>
<dbReference type="EMBL" id="MNAD01000515">
    <property type="protein sequence ID" value="OJT12182.1"/>
    <property type="molecule type" value="Genomic_DNA"/>
</dbReference>
<evidence type="ECO:0000313" key="3">
    <source>
        <dbReference type="Proteomes" id="UP000184267"/>
    </source>
</evidence>
<feature type="compositionally biased region" description="Polar residues" evidence="1">
    <location>
        <begin position="210"/>
        <end position="223"/>
    </location>
</feature>
<accession>A0A1M2VXD0</accession>
<reference evidence="2 3" key="1">
    <citation type="submission" date="2016-10" db="EMBL/GenBank/DDBJ databases">
        <title>Genome sequence of the basidiomycete white-rot fungus Trametes pubescens.</title>
        <authorList>
            <person name="Makela M.R."/>
            <person name="Granchi Z."/>
            <person name="Peng M."/>
            <person name="De Vries R.P."/>
            <person name="Grigoriev I."/>
            <person name="Riley R."/>
            <person name="Hilden K."/>
        </authorList>
    </citation>
    <scope>NUCLEOTIDE SEQUENCE [LARGE SCALE GENOMIC DNA]</scope>
    <source>
        <strain evidence="2 3">FBCC735</strain>
    </source>
</reference>
<dbReference type="STRING" id="154538.A0A1M2VXD0"/>
<protein>
    <submittedName>
        <fullName evidence="2">Uncharacterized protein</fullName>
    </submittedName>
</protein>
<evidence type="ECO:0000256" key="1">
    <source>
        <dbReference type="SAM" id="MobiDB-lite"/>
    </source>
</evidence>
<dbReference type="OMA" id="YDMENEP"/>
<name>A0A1M2VXD0_TRAPU</name>
<sequence length="734" mass="79183">MSTNLLWTPETLKSVQSAAVPKPAKIRKTVAMIAEAPEPEPKNTTRSKLIRGQKNQDDASEATGIQRSTAARHHVELTGSSRKGKARANDEPAATSAAKDNLTLDRGGGDRAPLRHISPAPSPTAGREVLPVRQRKPLQPTSVPSPQRANTPDTIPIADDDSSQSDAIKAIFDTPSPARIIRAPIPAQSTPMGGRLEKQFSPLPPLNVRGRQQSSIRRWNQGVSRAYSPLPPSSPPPLTPPTQEPVAGSSRLQPLSQPHPEEDNDYDMENEPPRGPTYVQKERLSDDDPFGILAAEKKLKALRELRAAAMAESSRAPGVVRAPLGTLALDEVPSSDVRIPEHLPTPLPSDDDHNIDDLYLDVDPRPARMVLDEEYDDEEDEDKENIPTADYDLNEDKENLRPPRLFNGKDHDSEPPSLDLSLEGNSDAENGPLPLLGEAGDLPIAPLLAASAKKGLTALLEPSSSSGSPTHALRTPHKHRNAHKRTPLPTPNFSDTPLTARSADRRDSSPSPVKPSVARAGPSVRKPLAPIEIDAPEDSEEPPKVAGQKRTRAQAAIPSGSDSDPRAAVRRLESLLPKRSNTRMAATVRGVVPSRGRGRATTAKGKGRAAPVESTSGGDDESDAEEDSDTSPPKAKKAKTTRGTGPGRGTSRGRARGRSAAPMSTRGRSAAPVSASGRPASKRGRSTSKGKGKERAEEIDPEEDEERARKREERLEYFRQLQEYSIEKEDVYVI</sequence>